<feature type="signal peptide" evidence="8">
    <location>
        <begin position="1"/>
        <end position="21"/>
    </location>
</feature>
<gene>
    <name evidence="9" type="ORF">SAMN04487906_0338</name>
</gene>
<keyword evidence="6" id="KW-0472">Membrane</keyword>
<evidence type="ECO:0000256" key="8">
    <source>
        <dbReference type="SAM" id="SignalP"/>
    </source>
</evidence>
<evidence type="ECO:0000313" key="9">
    <source>
        <dbReference type="EMBL" id="SFS40435.1"/>
    </source>
</evidence>
<dbReference type="PANTHER" id="PTHR35093:SF8">
    <property type="entry name" value="OUTER MEMBRANE PROTEIN NMB0088-RELATED"/>
    <property type="match status" value="1"/>
</dbReference>
<organism evidence="9 10">
    <name type="scientific">Zhouia amylolytica</name>
    <dbReference type="NCBI Taxonomy" id="376730"/>
    <lineage>
        <taxon>Bacteria</taxon>
        <taxon>Pseudomonadati</taxon>
        <taxon>Bacteroidota</taxon>
        <taxon>Flavobacteriia</taxon>
        <taxon>Flavobacteriales</taxon>
        <taxon>Flavobacteriaceae</taxon>
        <taxon>Zhouia</taxon>
    </lineage>
</organism>
<dbReference type="PANTHER" id="PTHR35093">
    <property type="entry name" value="OUTER MEMBRANE PROTEIN NMB0088-RELATED"/>
    <property type="match status" value="1"/>
</dbReference>
<dbReference type="EMBL" id="FPAG01000001">
    <property type="protein sequence ID" value="SFS40435.1"/>
    <property type="molecule type" value="Genomic_DNA"/>
</dbReference>
<dbReference type="GO" id="GO:0015483">
    <property type="term" value="F:long-chain fatty acid transporting porin activity"/>
    <property type="evidence" value="ECO:0007669"/>
    <property type="project" value="TreeGrafter"/>
</dbReference>
<evidence type="ECO:0000256" key="7">
    <source>
        <dbReference type="ARBA" id="ARBA00023237"/>
    </source>
</evidence>
<evidence type="ECO:0000256" key="6">
    <source>
        <dbReference type="ARBA" id="ARBA00023136"/>
    </source>
</evidence>
<evidence type="ECO:0000256" key="4">
    <source>
        <dbReference type="ARBA" id="ARBA00022692"/>
    </source>
</evidence>
<comment type="subcellular location">
    <subcellularLocation>
        <location evidence="1">Cell outer membrane</location>
        <topology evidence="1">Multi-pass membrane protein</topology>
    </subcellularLocation>
</comment>
<comment type="similarity">
    <text evidence="2">Belongs to the OmpP1/FadL family.</text>
</comment>
<proteinExistence type="inferred from homology"/>
<dbReference type="GO" id="GO:0009279">
    <property type="term" value="C:cell outer membrane"/>
    <property type="evidence" value="ECO:0007669"/>
    <property type="project" value="UniProtKB-SubCell"/>
</dbReference>
<sequence length="482" mass="53209">MKSCSKLITILVFFSNLIVYSQDTHYWSQQFGTESALMSGAVIGGANDNTMLFYNPGALGFLDNTSISVNANAYRIENISIANALGEKASFNSKQLGSVPLLAGGMIDTKNEDWKIAYGFMAPVNFDFKAIARRDGNFDIIANDESPGLEELVGESSITNKLSEILVAFGVAHRFNDNWSFGVSNLITVRSHTFNRNYSAYVFMNDANSTLVGGNLSQNIDYYNVRYAAKLGLSYQKGNWKTGLTITTPSINFMGIGTVASNIAARNLKLIDDERISGVATDRQAELKTTYKSPFSISGGVNYNKDKSKIGIAFQYYASIDVYDIMDVAPNTFVRPASLAPELTSDDFMRAQAAAKDVFNMAVGYEYMLKNDLSLYLSGRSDLTYFDKRLNESNGIKATISDWNLYHFASGITLKKQKSQLSLGLLYSTGVTNNYEQKGSLNNPAEGDLLQGSRTITKASYNSLGFLLGYTFYFKKFELQND</sequence>
<dbReference type="SUPFAM" id="SSF56935">
    <property type="entry name" value="Porins"/>
    <property type="match status" value="1"/>
</dbReference>
<evidence type="ECO:0000313" key="10">
    <source>
        <dbReference type="Proteomes" id="UP000183209"/>
    </source>
</evidence>
<evidence type="ECO:0000256" key="5">
    <source>
        <dbReference type="ARBA" id="ARBA00022729"/>
    </source>
</evidence>
<evidence type="ECO:0000256" key="2">
    <source>
        <dbReference type="ARBA" id="ARBA00008163"/>
    </source>
</evidence>
<evidence type="ECO:0000256" key="3">
    <source>
        <dbReference type="ARBA" id="ARBA00022452"/>
    </source>
</evidence>
<dbReference type="Gene3D" id="2.40.160.60">
    <property type="entry name" value="Outer membrane protein transport protein (OMPP1/FadL/TodX)"/>
    <property type="match status" value="1"/>
</dbReference>
<dbReference type="OrthoDB" id="974466at2"/>
<accession>A0A1I6PK80</accession>
<keyword evidence="3" id="KW-1134">Transmembrane beta strand</keyword>
<keyword evidence="5 8" id="KW-0732">Signal</keyword>
<keyword evidence="4" id="KW-0812">Transmembrane</keyword>
<keyword evidence="7" id="KW-0998">Cell outer membrane</keyword>
<dbReference type="InterPro" id="IPR005017">
    <property type="entry name" value="OMPP1/FadL/TodX"/>
</dbReference>
<protein>
    <submittedName>
        <fullName evidence="9">Long-chain fatty acid transport protein</fullName>
    </submittedName>
</protein>
<reference evidence="9 10" key="1">
    <citation type="submission" date="2016-10" db="EMBL/GenBank/DDBJ databases">
        <authorList>
            <person name="de Groot N.N."/>
        </authorList>
    </citation>
    <scope>NUCLEOTIDE SEQUENCE [LARGE SCALE GENOMIC DNA]</scope>
    <source>
        <strain evidence="9 10">CGMCC 1.6114</strain>
    </source>
</reference>
<dbReference type="AlphaFoldDB" id="A0A1I6PK80"/>
<feature type="chain" id="PRO_5010307956" evidence="8">
    <location>
        <begin position="22"/>
        <end position="482"/>
    </location>
</feature>
<dbReference type="RefSeq" id="WP_074976489.1">
    <property type="nucleotide sequence ID" value="NZ_FPAG01000001.1"/>
</dbReference>
<evidence type="ECO:0000256" key="1">
    <source>
        <dbReference type="ARBA" id="ARBA00004571"/>
    </source>
</evidence>
<dbReference type="Proteomes" id="UP000183209">
    <property type="component" value="Unassembled WGS sequence"/>
</dbReference>
<name>A0A1I6PK80_9FLAO</name>